<dbReference type="SUPFAM" id="SSF53649">
    <property type="entry name" value="Alkaline phosphatase-like"/>
    <property type="match status" value="1"/>
</dbReference>
<dbReference type="PANTHER" id="PTHR10974">
    <property type="entry name" value="FI08016P-RELATED"/>
    <property type="match status" value="1"/>
</dbReference>
<dbReference type="CDD" id="cd16021">
    <property type="entry name" value="ALP_like"/>
    <property type="match status" value="1"/>
</dbReference>
<evidence type="ECO:0000313" key="2">
    <source>
        <dbReference type="EMBL" id="CAF0870241.1"/>
    </source>
</evidence>
<dbReference type="GO" id="GO:0005615">
    <property type="term" value="C:extracellular space"/>
    <property type="evidence" value="ECO:0007669"/>
    <property type="project" value="TreeGrafter"/>
</dbReference>
<protein>
    <recommendedName>
        <fullName evidence="4">DUF229 domain containing protein</fullName>
    </recommendedName>
</protein>
<dbReference type="Pfam" id="PF02995">
    <property type="entry name" value="DUF229"/>
    <property type="match status" value="1"/>
</dbReference>
<dbReference type="FunFam" id="3.40.720.10:FF:000017">
    <property type="entry name" value="Predicted protein"/>
    <property type="match status" value="1"/>
</dbReference>
<accession>A0A813X417</accession>
<dbReference type="PANTHER" id="PTHR10974:SF1">
    <property type="entry name" value="FI08016P-RELATED"/>
    <property type="match status" value="1"/>
</dbReference>
<evidence type="ECO:0000256" key="1">
    <source>
        <dbReference type="SAM" id="Phobius"/>
    </source>
</evidence>
<sequence>MQIRRRCRRYYLSQASLLFLTIISTFLTMMFFQRYFYSIFLPQQYEIDQIFHIDETDLDDARILPTKNIHLISKEYFNTTQLTCQYPKLSIDNPNIWQYLQPVRKSKPDCEKAANWVYVENGLLTGKKSNEIKRFSSLGTFRLSQQALQKHGAIVCAYRPILRSKDDFSTMEGARLFPIVDKMPLVSDFFRADCRARDGSFYSNIHSGIMFDAGLHMRHIWNPMVKTHLGYNVLMFGFDSVSRMTFMRFLPKSYNYLIKELGSIVMKGYNIVGDGTPAALLPILTGKTERELPEARRGHTDAQTVDRFPWIWKKFKDNGYVTQWAEDLQSVGTFQMRLKGFRDQPVDHYGRPFYLVAESMRTSKPYCFGSITRFKSMLNWIRDLYDMYPIQPKFSFVFHSQYSHDSNNRLPYGDDELLEFLKFMHQHGYFDQTIFLLMTDHGARFSSLRKTYQGKLEERLPFISIRMPPSFQEKYPHLMSNLRLNSHRLTTPFDLHETFEHLFEFHSNEPYQPKTSRSYSLFQLIPENRTCEQADIEQHWCACLNWNDVSISETIIQQFGQQAVGFLNEFVTDYKKECAKLSLYQINKASQLKLNDQLLKFAGSSDKDGRVPTFRNQTFKSLNKTLELTHMKSYQIQFETVPGHGQFELTAEYDPVNKAFLIRKRRLSRMNKYGQTSACIAHKRPEFREICYCSNLLNRTQKLNASLVNSVRKNVKNAIKTMKTVGKNNSFSV</sequence>
<keyword evidence="1" id="KW-1133">Transmembrane helix</keyword>
<dbReference type="InterPro" id="IPR004245">
    <property type="entry name" value="DUF229"/>
</dbReference>
<dbReference type="OrthoDB" id="413313at2759"/>
<comment type="caution">
    <text evidence="2">The sequence shown here is derived from an EMBL/GenBank/DDBJ whole genome shotgun (WGS) entry which is preliminary data.</text>
</comment>
<dbReference type="InterPro" id="IPR017850">
    <property type="entry name" value="Alkaline_phosphatase_core_sf"/>
</dbReference>
<dbReference type="Proteomes" id="UP000663852">
    <property type="component" value="Unassembled WGS sequence"/>
</dbReference>
<dbReference type="EMBL" id="CAJNOJ010000026">
    <property type="protein sequence ID" value="CAF0870241.1"/>
    <property type="molecule type" value="Genomic_DNA"/>
</dbReference>
<reference evidence="2" key="1">
    <citation type="submission" date="2021-02" db="EMBL/GenBank/DDBJ databases">
        <authorList>
            <person name="Nowell W R."/>
        </authorList>
    </citation>
    <scope>NUCLEOTIDE SEQUENCE</scope>
</reference>
<dbReference type="Gene3D" id="3.40.720.10">
    <property type="entry name" value="Alkaline Phosphatase, subunit A"/>
    <property type="match status" value="1"/>
</dbReference>
<name>A0A813X417_ADIRI</name>
<keyword evidence="1" id="KW-0472">Membrane</keyword>
<feature type="transmembrane region" description="Helical" evidence="1">
    <location>
        <begin position="12"/>
        <end position="32"/>
    </location>
</feature>
<gene>
    <name evidence="2" type="ORF">EDS130_LOCUS8255</name>
</gene>
<dbReference type="AlphaFoldDB" id="A0A813X417"/>
<keyword evidence="1" id="KW-0812">Transmembrane</keyword>
<proteinExistence type="predicted"/>
<evidence type="ECO:0008006" key="4">
    <source>
        <dbReference type="Google" id="ProtNLM"/>
    </source>
</evidence>
<evidence type="ECO:0000313" key="3">
    <source>
        <dbReference type="Proteomes" id="UP000663852"/>
    </source>
</evidence>
<organism evidence="2 3">
    <name type="scientific">Adineta ricciae</name>
    <name type="common">Rotifer</name>
    <dbReference type="NCBI Taxonomy" id="249248"/>
    <lineage>
        <taxon>Eukaryota</taxon>
        <taxon>Metazoa</taxon>
        <taxon>Spiralia</taxon>
        <taxon>Gnathifera</taxon>
        <taxon>Rotifera</taxon>
        <taxon>Eurotatoria</taxon>
        <taxon>Bdelloidea</taxon>
        <taxon>Adinetida</taxon>
        <taxon>Adinetidae</taxon>
        <taxon>Adineta</taxon>
    </lineage>
</organism>